<sequence>MNHIDQLVSDYGLIALFLGCFFEGESVAIAGGVLAHRHLLVLWQAIAVIAAGGFCSDMMYFLLGRLFRDHRWVQSFSRRPGVTRVLTAVARNPRRVAATFRFIPGARIITPLALAHSTITPATYFGITAVTAMVWATVFGLVGHGIGTALHLLFGATHTHYVLIATALGLLAAALLAAWHLRRR</sequence>
<feature type="transmembrane region" description="Helical" evidence="1">
    <location>
        <begin position="160"/>
        <end position="181"/>
    </location>
</feature>
<dbReference type="EMBL" id="JBHSGI010000002">
    <property type="protein sequence ID" value="MFC4667331.1"/>
    <property type="molecule type" value="Genomic_DNA"/>
</dbReference>
<feature type="transmembrane region" description="Helical" evidence="1">
    <location>
        <begin position="12"/>
        <end position="35"/>
    </location>
</feature>
<accession>A0ABV9KBI4</accession>
<keyword evidence="1" id="KW-1133">Transmembrane helix</keyword>
<proteinExistence type="predicted"/>
<dbReference type="PANTHER" id="PTHR42709:SF2">
    <property type="entry name" value="INNER MEMBRANE PROTEIN YOHD"/>
    <property type="match status" value="1"/>
</dbReference>
<keyword evidence="1" id="KW-0472">Membrane</keyword>
<keyword evidence="1" id="KW-0812">Transmembrane</keyword>
<reference evidence="4" key="1">
    <citation type="journal article" date="2019" name="Int. J. Syst. Evol. Microbiol.">
        <title>The Global Catalogue of Microorganisms (GCM) 10K type strain sequencing project: providing services to taxonomists for standard genome sequencing and annotation.</title>
        <authorList>
            <consortium name="The Broad Institute Genomics Platform"/>
            <consortium name="The Broad Institute Genome Sequencing Center for Infectious Disease"/>
            <person name="Wu L."/>
            <person name="Ma J."/>
        </authorList>
    </citation>
    <scope>NUCLEOTIDE SEQUENCE [LARGE SCALE GENOMIC DNA]</scope>
    <source>
        <strain evidence="4">CGMCC 4.7283</strain>
    </source>
</reference>
<gene>
    <name evidence="3" type="ORF">ACFO5X_02085</name>
</gene>
<evidence type="ECO:0000313" key="4">
    <source>
        <dbReference type="Proteomes" id="UP001595973"/>
    </source>
</evidence>
<dbReference type="Pfam" id="PF09335">
    <property type="entry name" value="VTT_dom"/>
    <property type="match status" value="1"/>
</dbReference>
<feature type="domain" description="VTT" evidence="2">
    <location>
        <begin position="24"/>
        <end position="144"/>
    </location>
</feature>
<dbReference type="RefSeq" id="WP_380715423.1">
    <property type="nucleotide sequence ID" value="NZ_JBHSGI010000002.1"/>
</dbReference>
<name>A0ABV9KBI4_9RHOB</name>
<keyword evidence="4" id="KW-1185">Reference proteome</keyword>
<feature type="transmembrane region" description="Helical" evidence="1">
    <location>
        <begin position="124"/>
        <end position="154"/>
    </location>
</feature>
<dbReference type="Proteomes" id="UP001595973">
    <property type="component" value="Unassembled WGS sequence"/>
</dbReference>
<feature type="transmembrane region" description="Helical" evidence="1">
    <location>
        <begin position="41"/>
        <end position="63"/>
    </location>
</feature>
<organism evidence="3 4">
    <name type="scientific">Seohaeicola nanhaiensis</name>
    <dbReference type="NCBI Taxonomy" id="1387282"/>
    <lineage>
        <taxon>Bacteria</taxon>
        <taxon>Pseudomonadati</taxon>
        <taxon>Pseudomonadota</taxon>
        <taxon>Alphaproteobacteria</taxon>
        <taxon>Rhodobacterales</taxon>
        <taxon>Roseobacteraceae</taxon>
        <taxon>Seohaeicola</taxon>
    </lineage>
</organism>
<dbReference type="InterPro" id="IPR051311">
    <property type="entry name" value="DedA_domain"/>
</dbReference>
<evidence type="ECO:0000259" key="2">
    <source>
        <dbReference type="Pfam" id="PF09335"/>
    </source>
</evidence>
<dbReference type="PANTHER" id="PTHR42709">
    <property type="entry name" value="ALKALINE PHOSPHATASE LIKE PROTEIN"/>
    <property type="match status" value="1"/>
</dbReference>
<comment type="caution">
    <text evidence="3">The sequence shown here is derived from an EMBL/GenBank/DDBJ whole genome shotgun (WGS) entry which is preliminary data.</text>
</comment>
<protein>
    <submittedName>
        <fullName evidence="3">DedA family protein</fullName>
    </submittedName>
</protein>
<evidence type="ECO:0000313" key="3">
    <source>
        <dbReference type="EMBL" id="MFC4667331.1"/>
    </source>
</evidence>
<evidence type="ECO:0000256" key="1">
    <source>
        <dbReference type="SAM" id="Phobius"/>
    </source>
</evidence>
<dbReference type="InterPro" id="IPR032816">
    <property type="entry name" value="VTT_dom"/>
</dbReference>